<feature type="domain" description="NADH:quinone oxidoreductase/Mrp antiporter transmembrane" evidence="9">
    <location>
        <begin position="121"/>
        <end position="413"/>
    </location>
</feature>
<dbReference type="EMBL" id="FP565575">
    <property type="protein sequence ID" value="CBE69904.1"/>
    <property type="molecule type" value="Genomic_DNA"/>
</dbReference>
<protein>
    <submittedName>
        <fullName evidence="11">Hydrogenase-4 component F</fullName>
        <ecNumber evidence="11">1.-.-.-</ecNumber>
    </submittedName>
</protein>
<feature type="transmembrane region" description="Helical" evidence="8">
    <location>
        <begin position="198"/>
        <end position="216"/>
    </location>
</feature>
<dbReference type="PRINTS" id="PR01437">
    <property type="entry name" value="NUOXDRDTASE4"/>
</dbReference>
<dbReference type="EC" id="1.-.-.-" evidence="11"/>
<feature type="transmembrane region" description="Helical" evidence="8">
    <location>
        <begin position="444"/>
        <end position="465"/>
    </location>
</feature>
<dbReference type="GO" id="GO:0005886">
    <property type="term" value="C:plasma membrane"/>
    <property type="evidence" value="ECO:0007669"/>
    <property type="project" value="UniProtKB-SubCell"/>
</dbReference>
<name>D5ML62_METO1</name>
<proteinExistence type="predicted"/>
<feature type="transmembrane region" description="Helical" evidence="8">
    <location>
        <begin position="30"/>
        <end position="48"/>
    </location>
</feature>
<evidence type="ECO:0000259" key="9">
    <source>
        <dbReference type="Pfam" id="PF00361"/>
    </source>
</evidence>
<evidence type="ECO:0000256" key="7">
    <source>
        <dbReference type="RuleBase" id="RU000320"/>
    </source>
</evidence>
<accession>D5ML62</accession>
<evidence type="ECO:0000256" key="8">
    <source>
        <dbReference type="SAM" id="Phobius"/>
    </source>
</evidence>
<dbReference type="InterPro" id="IPR001750">
    <property type="entry name" value="ND/Mrp_TM"/>
</dbReference>
<feature type="transmembrane region" description="Helical" evidence="8">
    <location>
        <begin position="124"/>
        <end position="144"/>
    </location>
</feature>
<dbReference type="GO" id="GO:0008137">
    <property type="term" value="F:NADH dehydrogenase (ubiquinone) activity"/>
    <property type="evidence" value="ECO:0007669"/>
    <property type="project" value="InterPro"/>
</dbReference>
<dbReference type="PANTHER" id="PTHR42682:SF5">
    <property type="entry name" value="HYDROGENASE-4 COMPONENT F"/>
    <property type="match status" value="1"/>
</dbReference>
<evidence type="ECO:0000313" key="12">
    <source>
        <dbReference type="Proteomes" id="UP000006898"/>
    </source>
</evidence>
<feature type="transmembrane region" description="Helical" evidence="8">
    <location>
        <begin position="304"/>
        <end position="324"/>
    </location>
</feature>
<keyword evidence="2" id="KW-1003">Cell membrane</keyword>
<keyword evidence="5 11" id="KW-0560">Oxidoreductase</keyword>
<organism evidence="11 12">
    <name type="scientific">Methylomirabilis oxygeniifera</name>
    <dbReference type="NCBI Taxonomy" id="671143"/>
    <lineage>
        <taxon>Bacteria</taxon>
        <taxon>Candidatus Methylomirabilota</taxon>
        <taxon>Candidatus Methylomirabilia</taxon>
        <taxon>Candidatus Methylomirabilales</taxon>
        <taxon>Candidatus Methylomirabilaceae</taxon>
        <taxon>Candidatus Methylomirabilis</taxon>
    </lineage>
</organism>
<dbReference type="AlphaFoldDB" id="D5ML62"/>
<feature type="transmembrane region" description="Helical" evidence="8">
    <location>
        <begin position="100"/>
        <end position="118"/>
    </location>
</feature>
<feature type="transmembrane region" description="Helical" evidence="8">
    <location>
        <begin position="6"/>
        <end position="23"/>
    </location>
</feature>
<feature type="transmembrane region" description="Helical" evidence="8">
    <location>
        <begin position="237"/>
        <end position="256"/>
    </location>
</feature>
<evidence type="ECO:0000313" key="11">
    <source>
        <dbReference type="EMBL" id="CBE69904.1"/>
    </source>
</evidence>
<feature type="transmembrane region" description="Helical" evidence="8">
    <location>
        <begin position="403"/>
        <end position="423"/>
    </location>
</feature>
<feature type="transmembrane region" description="Helical" evidence="8">
    <location>
        <begin position="156"/>
        <end position="178"/>
    </location>
</feature>
<comment type="subcellular location">
    <subcellularLocation>
        <location evidence="1">Cell membrane</location>
        <topology evidence="1">Multi-pass membrane protein</topology>
    </subcellularLocation>
    <subcellularLocation>
        <location evidence="7">Membrane</location>
        <topology evidence="7">Multi-pass membrane protein</topology>
    </subcellularLocation>
</comment>
<evidence type="ECO:0000256" key="4">
    <source>
        <dbReference type="ARBA" id="ARBA00022989"/>
    </source>
</evidence>
<keyword evidence="6 8" id="KW-0472">Membrane</keyword>
<dbReference type="Proteomes" id="UP000006898">
    <property type="component" value="Chromosome"/>
</dbReference>
<gene>
    <name evidence="11" type="primary">hyfF</name>
    <name evidence="11" type="ORF">DAMO_2831</name>
</gene>
<dbReference type="GO" id="GO:0016491">
    <property type="term" value="F:oxidoreductase activity"/>
    <property type="evidence" value="ECO:0007669"/>
    <property type="project" value="UniProtKB-KW"/>
</dbReference>
<keyword evidence="4 8" id="KW-1133">Transmembrane helix</keyword>
<dbReference type="GO" id="GO:0042773">
    <property type="term" value="P:ATP synthesis coupled electron transport"/>
    <property type="evidence" value="ECO:0007669"/>
    <property type="project" value="InterPro"/>
</dbReference>
<dbReference type="InterPro" id="IPR001516">
    <property type="entry name" value="Proton_antipo_N"/>
</dbReference>
<evidence type="ECO:0000256" key="6">
    <source>
        <dbReference type="ARBA" id="ARBA00023136"/>
    </source>
</evidence>
<dbReference type="KEGG" id="mox:DAMO_2831"/>
<dbReference type="InterPro" id="IPR052175">
    <property type="entry name" value="ComplexI-like_HydComp"/>
</dbReference>
<dbReference type="PANTHER" id="PTHR42682">
    <property type="entry name" value="HYDROGENASE-4 COMPONENT F"/>
    <property type="match status" value="1"/>
</dbReference>
<feature type="domain" description="NADH-Ubiquinone oxidoreductase (complex I) chain 5 N-terminal" evidence="10">
    <location>
        <begin position="60"/>
        <end position="91"/>
    </location>
</feature>
<feature type="transmembrane region" description="Helical" evidence="8">
    <location>
        <begin position="68"/>
        <end position="88"/>
    </location>
</feature>
<sequence length="485" mass="51342">MLIALVLMPLAAAAILMLVRPRAWLECIHALAALSGLAAGLMVAARVWGGEMPTAVGGLLRADGLSALMVVVITLVGAIAALYGIGYIRAEYDDTHLTRVRSFFALFHVFIFTMLLAVTTDNLGIMWVAIEGTTLATAFLVNLHNTPKSLEAAYKYLILSSVGIALAFIGTALMYYAGASRAGEIAVNWTSLRAAASSLNPQVVRLAFAFILIGYGTKAGLAPMHTWLPDAHSEAPAPISALMSGVLLNVGLYAVMRFKVVTDIAVGAHFAGPWLLGIGLLSLTVAAIFLIVPRNYKRMLAYSSVEHVGVICLGLGFGGYWGVLGALLHVINHALSKSLLFILSGNILLKYQTTDLRRVRGLLRASPLTAGAFAAGTLALLGLPPFGLFISEFLIFRAGVESGPLWVVILGVALLAVIFAGMLGSVNQMLYGAPPDNMEHGDPLRWSLAPLVVNFSLLLVLGLTFPHAVAEALEQALRVLGVSHA</sequence>
<reference evidence="11 12" key="1">
    <citation type="journal article" date="2010" name="Nature">
        <title>Nitrite-driven anaerobic methane oxidation by oxygenic bacteria.</title>
        <authorList>
            <person name="Ettwig K.F."/>
            <person name="Butler M.K."/>
            <person name="Le Paslier D."/>
            <person name="Pelletier E."/>
            <person name="Mangenot S."/>
            <person name="Kuypers M.M.M."/>
            <person name="Schreiber F."/>
            <person name="Dutilh B.E."/>
            <person name="Zedelius J."/>
            <person name="de Beer D."/>
            <person name="Gloerich J."/>
            <person name="Wessels H.J.C.T."/>
            <person name="van Allen T."/>
            <person name="Luesken F."/>
            <person name="Wu M."/>
            <person name="van de Pas-Schoonen K.T."/>
            <person name="Op den Camp H.J.M."/>
            <person name="Janssen-Megens E.M."/>
            <person name="Francoijs K-J."/>
            <person name="Stunnenberg H."/>
            <person name="Weissenbach J."/>
            <person name="Jetten M.S.M."/>
            <person name="Strous M."/>
        </authorList>
    </citation>
    <scope>NUCLEOTIDE SEQUENCE [LARGE SCALE GENOMIC DNA]</scope>
</reference>
<dbReference type="InterPro" id="IPR003918">
    <property type="entry name" value="NADH_UbQ_OxRdtase"/>
</dbReference>
<dbReference type="PATRIC" id="fig|671143.5.peg.2485"/>
<evidence type="ECO:0000256" key="1">
    <source>
        <dbReference type="ARBA" id="ARBA00004651"/>
    </source>
</evidence>
<evidence type="ECO:0000256" key="2">
    <source>
        <dbReference type="ARBA" id="ARBA00022475"/>
    </source>
</evidence>
<feature type="transmembrane region" description="Helical" evidence="8">
    <location>
        <begin position="330"/>
        <end position="349"/>
    </location>
</feature>
<evidence type="ECO:0000256" key="3">
    <source>
        <dbReference type="ARBA" id="ARBA00022692"/>
    </source>
</evidence>
<dbReference type="Pfam" id="PF00361">
    <property type="entry name" value="Proton_antipo_M"/>
    <property type="match status" value="1"/>
</dbReference>
<evidence type="ECO:0000259" key="10">
    <source>
        <dbReference type="Pfam" id="PF00662"/>
    </source>
</evidence>
<dbReference type="STRING" id="671143.DAMO_2831"/>
<dbReference type="Pfam" id="PF00662">
    <property type="entry name" value="Proton_antipo_N"/>
    <property type="match status" value="1"/>
</dbReference>
<feature type="transmembrane region" description="Helical" evidence="8">
    <location>
        <begin position="361"/>
        <end position="383"/>
    </location>
</feature>
<feature type="transmembrane region" description="Helical" evidence="8">
    <location>
        <begin position="268"/>
        <end position="292"/>
    </location>
</feature>
<dbReference type="HOGENOM" id="CLU_007100_10_1_0"/>
<evidence type="ECO:0000256" key="5">
    <source>
        <dbReference type="ARBA" id="ARBA00023002"/>
    </source>
</evidence>
<keyword evidence="3 7" id="KW-0812">Transmembrane</keyword>
<dbReference type="eggNOG" id="COG0651">
    <property type="taxonomic scope" value="Bacteria"/>
</dbReference>